<reference evidence="2 3" key="1">
    <citation type="submission" date="2018-07" db="EMBL/GenBank/DDBJ databases">
        <title>Whole Genome Shotgun Sequence of Streptomyces spongiicola strain 531S.</title>
        <authorList>
            <person name="Dohra H."/>
            <person name="Kodani S."/>
        </authorList>
    </citation>
    <scope>NUCLEOTIDE SEQUENCE [LARGE SCALE GENOMIC DNA]</scope>
    <source>
        <strain evidence="2 3">531S</strain>
    </source>
</reference>
<name>A0A388T3G3_9ACTN</name>
<dbReference type="Gene3D" id="1.10.260.40">
    <property type="entry name" value="lambda repressor-like DNA-binding domains"/>
    <property type="match status" value="1"/>
</dbReference>
<accession>A0A388T3G3</accession>
<dbReference type="EMBL" id="BGZL01000012">
    <property type="protein sequence ID" value="GBQ02691.1"/>
    <property type="molecule type" value="Genomic_DNA"/>
</dbReference>
<dbReference type="Pfam" id="PF13560">
    <property type="entry name" value="HTH_31"/>
    <property type="match status" value="1"/>
</dbReference>
<dbReference type="GO" id="GO:0003677">
    <property type="term" value="F:DNA binding"/>
    <property type="evidence" value="ECO:0007669"/>
    <property type="project" value="InterPro"/>
</dbReference>
<feature type="domain" description="HTH cro/C1-type" evidence="1">
    <location>
        <begin position="84"/>
        <end position="137"/>
    </location>
</feature>
<dbReference type="CDD" id="cd00093">
    <property type="entry name" value="HTH_XRE"/>
    <property type="match status" value="1"/>
</dbReference>
<proteinExistence type="predicted"/>
<dbReference type="PROSITE" id="PS50943">
    <property type="entry name" value="HTH_CROC1"/>
    <property type="match status" value="1"/>
</dbReference>
<protein>
    <submittedName>
        <fullName evidence="2">Helix-turn-helix domain-containing protein</fullName>
    </submittedName>
</protein>
<dbReference type="InterPro" id="IPR010982">
    <property type="entry name" value="Lambda_DNA-bd_dom_sf"/>
</dbReference>
<evidence type="ECO:0000259" key="1">
    <source>
        <dbReference type="PROSITE" id="PS50943"/>
    </source>
</evidence>
<evidence type="ECO:0000313" key="3">
    <source>
        <dbReference type="Proteomes" id="UP000265354"/>
    </source>
</evidence>
<sequence length="342" mass="38500">MTEWFYRVEDVGRYGGRLSRCGGRDVRVYGRDLAGRSAVRPWYDESGRWYGMVAQAGGSGVPTGGEADGTDEVADLFRALGRQIKVARVRAGMSQKELGDRLGYGEETISSVERGRRTPQPELLLAVDELLDCGGLLAAAAEDVQRARARRRVRHPEWFRDYARLEGDAVEVSFYNNHDIPGLLQTERRTRALYEMRKPLLDEETIEHRVISRMGRQQILTSWPPPMISAVIEETVLRRPLGGQEVHEEQLEQLLERGRLRNVELQVMPTDRSEHAGMGGAFVLLTPKGKAQLGYTEAQNSSRLITDPEEVRILAARYGSIRGQALTMRESLSLIKNLLGER</sequence>
<organism evidence="2 3">
    <name type="scientific">Streptomyces spongiicola</name>
    <dbReference type="NCBI Taxonomy" id="1690221"/>
    <lineage>
        <taxon>Bacteria</taxon>
        <taxon>Bacillati</taxon>
        <taxon>Actinomycetota</taxon>
        <taxon>Actinomycetes</taxon>
        <taxon>Kitasatosporales</taxon>
        <taxon>Streptomycetaceae</taxon>
        <taxon>Streptomyces</taxon>
    </lineage>
</organism>
<gene>
    <name evidence="2" type="ORF">SSP531S_41540</name>
</gene>
<dbReference type="InterPro" id="IPR043917">
    <property type="entry name" value="DUF5753"/>
</dbReference>
<dbReference type="Pfam" id="PF19054">
    <property type="entry name" value="DUF5753"/>
    <property type="match status" value="1"/>
</dbReference>
<dbReference type="SUPFAM" id="SSF47413">
    <property type="entry name" value="lambda repressor-like DNA-binding domains"/>
    <property type="match status" value="1"/>
</dbReference>
<dbReference type="AlphaFoldDB" id="A0A388T3G3"/>
<evidence type="ECO:0000313" key="2">
    <source>
        <dbReference type="EMBL" id="GBQ02691.1"/>
    </source>
</evidence>
<dbReference type="Proteomes" id="UP000265354">
    <property type="component" value="Unassembled WGS sequence"/>
</dbReference>
<dbReference type="SMART" id="SM00530">
    <property type="entry name" value="HTH_XRE"/>
    <property type="match status" value="1"/>
</dbReference>
<dbReference type="InterPro" id="IPR001387">
    <property type="entry name" value="Cro/C1-type_HTH"/>
</dbReference>
<comment type="caution">
    <text evidence="2">The sequence shown here is derived from an EMBL/GenBank/DDBJ whole genome shotgun (WGS) entry which is preliminary data.</text>
</comment>